<evidence type="ECO:0000256" key="1">
    <source>
        <dbReference type="ARBA" id="ARBA00004141"/>
    </source>
</evidence>
<evidence type="ECO:0000256" key="5">
    <source>
        <dbReference type="ARBA" id="ARBA00023136"/>
    </source>
</evidence>
<dbReference type="EMBL" id="NHYE01005488">
    <property type="protein sequence ID" value="PPQ71774.1"/>
    <property type="molecule type" value="Genomic_DNA"/>
</dbReference>
<dbReference type="GO" id="GO:0046513">
    <property type="term" value="P:ceramide biosynthetic process"/>
    <property type="evidence" value="ECO:0007669"/>
    <property type="project" value="InterPro"/>
</dbReference>
<keyword evidence="3 6" id="KW-0812">Transmembrane</keyword>
<feature type="transmembrane region" description="Helical" evidence="7">
    <location>
        <begin position="271"/>
        <end position="297"/>
    </location>
</feature>
<dbReference type="STRING" id="231916.A0A409VZU0"/>
<dbReference type="GO" id="GO:0016020">
    <property type="term" value="C:membrane"/>
    <property type="evidence" value="ECO:0007669"/>
    <property type="project" value="UniProtKB-SubCell"/>
</dbReference>
<feature type="transmembrane region" description="Helical" evidence="7">
    <location>
        <begin position="146"/>
        <end position="163"/>
    </location>
</feature>
<dbReference type="GO" id="GO:0050291">
    <property type="term" value="F:sphingosine N-acyltransferase activity"/>
    <property type="evidence" value="ECO:0007669"/>
    <property type="project" value="InterPro"/>
</dbReference>
<dbReference type="PIRSF" id="PIRSF005225">
    <property type="entry name" value="LAG1_LAC1"/>
    <property type="match status" value="1"/>
</dbReference>
<evidence type="ECO:0000313" key="9">
    <source>
        <dbReference type="EMBL" id="PPQ71774.1"/>
    </source>
</evidence>
<name>A0A409VZU0_9AGAR</name>
<dbReference type="Proteomes" id="UP000284706">
    <property type="component" value="Unassembled WGS sequence"/>
</dbReference>
<dbReference type="InterPro" id="IPR006634">
    <property type="entry name" value="TLC-dom"/>
</dbReference>
<dbReference type="SMART" id="SM00724">
    <property type="entry name" value="TLC"/>
    <property type="match status" value="1"/>
</dbReference>
<feature type="transmembrane region" description="Helical" evidence="7">
    <location>
        <begin position="34"/>
        <end position="56"/>
    </location>
</feature>
<sequence length="371" mass="42792">MADNSTILAYLEPFYTLQNPTDAPAKTDSFHDSAYYDVATADICLVITYIAIMAVLRDVLRLWVFEPFAKWKLTKDLNRRRQRKAALAKATNGSAISHVANGNHLANGKSHSNGAANGNALPPPTRKELRQLNHRVIRFAEQGWSFVYYTAQWAFGLYVHYHLPTRLLDPQNLWLGYPHTPLAAPVKVYYLLQTAFYLHQVLILNAEARRSDHYQMMTHHVVTVILMLTSYFTHFTRVGCVIMMLMDCSDIFLPLAKMVRYLDISQFATDCLFGMFMVSWLITRHVLFLFVIYSTIFHVPKLIDFRWDYESKVFITYRGHIGFGVLLLVLQALQIAWFTMICRVAWRVVTGSGAEDERSDEEDEESDKKEE</sequence>
<dbReference type="InParanoid" id="A0A409VZU0"/>
<feature type="transmembrane region" description="Helical" evidence="7">
    <location>
        <begin position="317"/>
        <end position="338"/>
    </location>
</feature>
<dbReference type="PROSITE" id="PS50922">
    <property type="entry name" value="TLC"/>
    <property type="match status" value="1"/>
</dbReference>
<feature type="transmembrane region" description="Helical" evidence="7">
    <location>
        <begin position="216"/>
        <end position="235"/>
    </location>
</feature>
<dbReference type="FunCoup" id="A0A409VZU0">
    <property type="interactions" value="227"/>
</dbReference>
<accession>A0A409VZU0</accession>
<evidence type="ECO:0000256" key="3">
    <source>
        <dbReference type="ARBA" id="ARBA00022692"/>
    </source>
</evidence>
<evidence type="ECO:0000256" key="7">
    <source>
        <dbReference type="SAM" id="Phobius"/>
    </source>
</evidence>
<evidence type="ECO:0000256" key="4">
    <source>
        <dbReference type="ARBA" id="ARBA00022989"/>
    </source>
</evidence>
<dbReference type="AlphaFoldDB" id="A0A409VZU0"/>
<keyword evidence="5 6" id="KW-0472">Membrane</keyword>
<keyword evidence="10" id="KW-1185">Reference proteome</keyword>
<comment type="subcellular location">
    <subcellularLocation>
        <location evidence="1">Membrane</location>
        <topology evidence="1">Multi-pass membrane protein</topology>
    </subcellularLocation>
</comment>
<proteinExistence type="inferred from homology"/>
<feature type="domain" description="TLC" evidence="8">
    <location>
        <begin position="134"/>
        <end position="350"/>
    </location>
</feature>
<dbReference type="Pfam" id="PF03798">
    <property type="entry name" value="TRAM_LAG1_CLN8"/>
    <property type="match status" value="1"/>
</dbReference>
<gene>
    <name evidence="9" type="ORF">CVT26_007608</name>
</gene>
<evidence type="ECO:0000256" key="2">
    <source>
        <dbReference type="ARBA" id="ARBA00009808"/>
    </source>
</evidence>
<keyword evidence="4 7" id="KW-1133">Transmembrane helix</keyword>
<reference evidence="9 10" key="1">
    <citation type="journal article" date="2018" name="Evol. Lett.">
        <title>Horizontal gene cluster transfer increased hallucinogenic mushroom diversity.</title>
        <authorList>
            <person name="Reynolds H.T."/>
            <person name="Vijayakumar V."/>
            <person name="Gluck-Thaler E."/>
            <person name="Korotkin H.B."/>
            <person name="Matheny P.B."/>
            <person name="Slot J.C."/>
        </authorList>
    </citation>
    <scope>NUCLEOTIDE SEQUENCE [LARGE SCALE GENOMIC DNA]</scope>
    <source>
        <strain evidence="9 10">SRW20</strain>
    </source>
</reference>
<comment type="similarity">
    <text evidence="2">Belongs to the sphingosine N-acyltransferase family.</text>
</comment>
<evidence type="ECO:0000256" key="6">
    <source>
        <dbReference type="PROSITE-ProRule" id="PRU00205"/>
    </source>
</evidence>
<dbReference type="PANTHER" id="PTHR12560">
    <property type="entry name" value="LONGEVITY ASSURANCE FACTOR 1 LAG1"/>
    <property type="match status" value="1"/>
</dbReference>
<evidence type="ECO:0000313" key="10">
    <source>
        <dbReference type="Proteomes" id="UP000284706"/>
    </source>
</evidence>
<protein>
    <recommendedName>
        <fullName evidence="8">TLC domain-containing protein</fullName>
    </recommendedName>
</protein>
<dbReference type="OrthoDB" id="537032at2759"/>
<dbReference type="PANTHER" id="PTHR12560:SF0">
    <property type="entry name" value="LD18904P"/>
    <property type="match status" value="1"/>
</dbReference>
<evidence type="ECO:0000259" key="8">
    <source>
        <dbReference type="PROSITE" id="PS50922"/>
    </source>
</evidence>
<feature type="transmembrane region" description="Helical" evidence="7">
    <location>
        <begin position="183"/>
        <end position="204"/>
    </location>
</feature>
<organism evidence="9 10">
    <name type="scientific">Gymnopilus dilepis</name>
    <dbReference type="NCBI Taxonomy" id="231916"/>
    <lineage>
        <taxon>Eukaryota</taxon>
        <taxon>Fungi</taxon>
        <taxon>Dikarya</taxon>
        <taxon>Basidiomycota</taxon>
        <taxon>Agaricomycotina</taxon>
        <taxon>Agaricomycetes</taxon>
        <taxon>Agaricomycetidae</taxon>
        <taxon>Agaricales</taxon>
        <taxon>Agaricineae</taxon>
        <taxon>Hymenogastraceae</taxon>
        <taxon>Gymnopilus</taxon>
    </lineage>
</organism>
<dbReference type="InterPro" id="IPR016439">
    <property type="entry name" value="Lag1/Lac1-like"/>
</dbReference>
<comment type="caution">
    <text evidence="9">The sequence shown here is derived from an EMBL/GenBank/DDBJ whole genome shotgun (WGS) entry which is preliminary data.</text>
</comment>